<organism evidence="11 12">
    <name type="scientific">Burkholderia phage BcepIL02</name>
    <dbReference type="NCBI Taxonomy" id="2886898"/>
    <lineage>
        <taxon>Viruses</taxon>
        <taxon>Duplodnaviria</taxon>
        <taxon>Heunggongvirae</taxon>
        <taxon>Uroviricota</taxon>
        <taxon>Caudoviricetes</taxon>
        <taxon>Lessievirus</taxon>
        <taxon>Lessievirus bcepil02</taxon>
    </lineage>
</organism>
<feature type="region of interest" description="Disordered" evidence="9">
    <location>
        <begin position="271"/>
        <end position="310"/>
    </location>
</feature>
<comment type="similarity">
    <text evidence="1">Belongs to the N(4)/N(6)-methyltransferase family. N(4) subfamily.</text>
</comment>
<evidence type="ECO:0000256" key="9">
    <source>
        <dbReference type="SAM" id="MobiDB-lite"/>
    </source>
</evidence>
<keyword evidence="4" id="KW-0808">Transferase</keyword>
<evidence type="ECO:0000313" key="12">
    <source>
        <dbReference type="Proteomes" id="UP000001481"/>
    </source>
</evidence>
<dbReference type="Pfam" id="PF01555">
    <property type="entry name" value="N6_N4_Mtase"/>
    <property type="match status" value="1"/>
</dbReference>
<evidence type="ECO:0000313" key="11">
    <source>
        <dbReference type="EMBL" id="ACR15034.1"/>
    </source>
</evidence>
<evidence type="ECO:0000256" key="7">
    <source>
        <dbReference type="ARBA" id="ARBA00023125"/>
    </source>
</evidence>
<dbReference type="PRINTS" id="PR00508">
    <property type="entry name" value="S21N4MTFRASE"/>
</dbReference>
<comment type="catalytic activity">
    <reaction evidence="8">
        <text>a 2'-deoxycytidine in DNA + S-adenosyl-L-methionine = an N(4)-methyl-2'-deoxycytidine in DNA + S-adenosyl-L-homocysteine + H(+)</text>
        <dbReference type="Rhea" id="RHEA:16857"/>
        <dbReference type="Rhea" id="RHEA-COMP:11369"/>
        <dbReference type="Rhea" id="RHEA-COMP:13674"/>
        <dbReference type="ChEBI" id="CHEBI:15378"/>
        <dbReference type="ChEBI" id="CHEBI:57856"/>
        <dbReference type="ChEBI" id="CHEBI:59789"/>
        <dbReference type="ChEBI" id="CHEBI:85452"/>
        <dbReference type="ChEBI" id="CHEBI:137933"/>
        <dbReference type="EC" id="2.1.1.113"/>
    </reaction>
</comment>
<dbReference type="OrthoDB" id="3832at10239"/>
<evidence type="ECO:0000256" key="8">
    <source>
        <dbReference type="ARBA" id="ARBA00049120"/>
    </source>
</evidence>
<evidence type="ECO:0000256" key="1">
    <source>
        <dbReference type="ARBA" id="ARBA00010203"/>
    </source>
</evidence>
<keyword evidence="3 11" id="KW-0489">Methyltransferase</keyword>
<dbReference type="InterPro" id="IPR029063">
    <property type="entry name" value="SAM-dependent_MTases_sf"/>
</dbReference>
<dbReference type="InterPro" id="IPR001091">
    <property type="entry name" value="RM_Methyltransferase"/>
</dbReference>
<dbReference type="GO" id="GO:0032259">
    <property type="term" value="P:methylation"/>
    <property type="evidence" value="ECO:0007669"/>
    <property type="project" value="UniProtKB-KW"/>
</dbReference>
<dbReference type="EC" id="2.1.1.113" evidence="2"/>
<name>C5IHN3_9CAUD</name>
<dbReference type="InterPro" id="IPR002941">
    <property type="entry name" value="DNA_methylase_N4/N6"/>
</dbReference>
<dbReference type="GO" id="GO:0008170">
    <property type="term" value="F:N-methyltransferase activity"/>
    <property type="evidence" value="ECO:0007669"/>
    <property type="project" value="InterPro"/>
</dbReference>
<protein>
    <recommendedName>
        <fullName evidence="2">site-specific DNA-methyltransferase (cytosine-N(4)-specific)</fullName>
        <ecNumber evidence="2">2.1.1.113</ecNumber>
    </recommendedName>
</protein>
<dbReference type="RefSeq" id="YP_002922713.1">
    <property type="nucleotide sequence ID" value="NC_012743.2"/>
</dbReference>
<dbReference type="InterPro" id="IPR017985">
    <property type="entry name" value="MeTrfase_CN4_CS"/>
</dbReference>
<dbReference type="PROSITE" id="PS00093">
    <property type="entry name" value="N4_MTASE"/>
    <property type="match status" value="1"/>
</dbReference>
<evidence type="ECO:0000256" key="3">
    <source>
        <dbReference type="ARBA" id="ARBA00022603"/>
    </source>
</evidence>
<dbReference type="GO" id="GO:0009307">
    <property type="term" value="P:DNA restriction-modification system"/>
    <property type="evidence" value="ECO:0007669"/>
    <property type="project" value="UniProtKB-KW"/>
</dbReference>
<dbReference type="KEGG" id="vg:7943925"/>
<keyword evidence="7" id="KW-0238">DNA-binding</keyword>
<dbReference type="Gene3D" id="3.40.50.150">
    <property type="entry name" value="Vaccinia Virus protein VP39"/>
    <property type="match status" value="1"/>
</dbReference>
<evidence type="ECO:0000256" key="5">
    <source>
        <dbReference type="ARBA" id="ARBA00022691"/>
    </source>
</evidence>
<dbReference type="Proteomes" id="UP000001481">
    <property type="component" value="Segment"/>
</dbReference>
<accession>C5IHN3</accession>
<dbReference type="GeneID" id="7943925"/>
<reference evidence="11 12" key="1">
    <citation type="journal article" date="2011" name="J. Bacteriol.">
        <title>Genomes and Characterization of Phages Bcep22 and BcepIL02, Founders of a Novel Phage Type in Burkholderia cenocepacia.</title>
        <authorList>
            <person name="Gill J.J."/>
            <person name="Summer E.J."/>
            <person name="Russell W.K."/>
            <person name="Cologna S.M."/>
            <person name="Carlile T.M."/>
            <person name="Fuller A.C."/>
            <person name="Kitsopoulos K."/>
            <person name="Mebane L.M."/>
            <person name="Parkinson B.N."/>
            <person name="Sullivan D."/>
            <person name="Carmody L.A."/>
            <person name="Gonzalez C.F."/>
            <person name="Lipuma J.J."/>
            <person name="Young R."/>
        </authorList>
    </citation>
    <scope>NUCLEOTIDE SEQUENCE [LARGE SCALE GENOMIC DNA]</scope>
</reference>
<keyword evidence="5" id="KW-0949">S-adenosyl-L-methionine</keyword>
<evidence type="ECO:0000256" key="2">
    <source>
        <dbReference type="ARBA" id="ARBA00012185"/>
    </source>
</evidence>
<dbReference type="REBASE" id="27247">
    <property type="entry name" value="M.BcepIL02ORFAP"/>
</dbReference>
<gene>
    <name evidence="11" type="ORF">BcepIL02_gp41</name>
</gene>
<dbReference type="GO" id="GO:0015667">
    <property type="term" value="F:site-specific DNA-methyltransferase (cytosine-N4-specific) activity"/>
    <property type="evidence" value="ECO:0007669"/>
    <property type="project" value="UniProtKB-EC"/>
</dbReference>
<feature type="domain" description="DNA methylase N-4/N-6" evidence="10">
    <location>
        <begin position="35"/>
        <end position="256"/>
    </location>
</feature>
<dbReference type="EMBL" id="FJ937737">
    <property type="protein sequence ID" value="ACR15034.1"/>
    <property type="molecule type" value="Genomic_DNA"/>
</dbReference>
<evidence type="ECO:0000259" key="10">
    <source>
        <dbReference type="Pfam" id="PF01555"/>
    </source>
</evidence>
<evidence type="ECO:0000256" key="6">
    <source>
        <dbReference type="ARBA" id="ARBA00022747"/>
    </source>
</evidence>
<keyword evidence="6" id="KW-0680">Restriction system</keyword>
<sequence length="310" mass="35109">MKNGAVRRLQSDAKATMACQDNLAFMRPLKSGSMQLVVTSPPYNIGKKYEKRSPLDAYVQAQAQVISECVRLLSPRGSLCWQVGNHVQKGEIFPLDTVLYPVFREHGLKLRNRVVWHFEHGLHCSNRLSGRYETILWFTKGDDYVFNLDPIRVPSKYPGKKYFKGPKAGQLSCNPLGKNPGDVWVFPNVKNNHVEKTDHPCQFPVELVERLVLSLTNPGDAVFDPYMGVGSSVVAALKNDRVGYGCDVVKEYVEAAWERVHQLRAGTLQTRPMHKPVYDPTQPYGGHRRQTRTPERRSVPELALLSPQRD</sequence>
<dbReference type="GO" id="GO:0003677">
    <property type="term" value="F:DNA binding"/>
    <property type="evidence" value="ECO:0007669"/>
    <property type="project" value="UniProtKB-KW"/>
</dbReference>
<proteinExistence type="inferred from homology"/>
<evidence type="ECO:0000256" key="4">
    <source>
        <dbReference type="ARBA" id="ARBA00022679"/>
    </source>
</evidence>
<keyword evidence="12" id="KW-1185">Reference proteome</keyword>
<dbReference type="SUPFAM" id="SSF53335">
    <property type="entry name" value="S-adenosyl-L-methionine-dependent methyltransferases"/>
    <property type="match status" value="1"/>
</dbReference>